<evidence type="ECO:0000313" key="8">
    <source>
        <dbReference type="EMBL" id="TCP61891.1"/>
    </source>
</evidence>
<keyword evidence="6" id="KW-0472">Membrane</keyword>
<dbReference type="Proteomes" id="UP000295050">
    <property type="component" value="Unassembled WGS sequence"/>
</dbReference>
<dbReference type="PANTHER" id="PTHR42852">
    <property type="entry name" value="THIOL:DISULFIDE INTERCHANGE PROTEIN DSBE"/>
    <property type="match status" value="1"/>
</dbReference>
<evidence type="ECO:0000256" key="4">
    <source>
        <dbReference type="ARBA" id="ARBA00023157"/>
    </source>
</evidence>
<dbReference type="GO" id="GO:0030288">
    <property type="term" value="C:outer membrane-bounded periplasmic space"/>
    <property type="evidence" value="ECO:0007669"/>
    <property type="project" value="InterPro"/>
</dbReference>
<dbReference type="InterPro" id="IPR036249">
    <property type="entry name" value="Thioredoxin-like_sf"/>
</dbReference>
<dbReference type="Gene3D" id="3.40.30.10">
    <property type="entry name" value="Glutaredoxin"/>
    <property type="match status" value="1"/>
</dbReference>
<evidence type="ECO:0000256" key="1">
    <source>
        <dbReference type="ARBA" id="ARBA00004196"/>
    </source>
</evidence>
<proteinExistence type="inferred from homology"/>
<dbReference type="InterPro" id="IPR013740">
    <property type="entry name" value="Redoxin"/>
</dbReference>
<dbReference type="EMBL" id="SLXU01000003">
    <property type="protein sequence ID" value="TCP61891.1"/>
    <property type="molecule type" value="Genomic_DNA"/>
</dbReference>
<dbReference type="PANTHER" id="PTHR42852:SF6">
    <property type="entry name" value="THIOL:DISULFIDE INTERCHANGE PROTEIN DSBE"/>
    <property type="match status" value="1"/>
</dbReference>
<accession>A0A4R2RPX8</accession>
<evidence type="ECO:0000259" key="7">
    <source>
        <dbReference type="PROSITE" id="PS51352"/>
    </source>
</evidence>
<dbReference type="PROSITE" id="PS51352">
    <property type="entry name" value="THIOREDOXIN_2"/>
    <property type="match status" value="1"/>
</dbReference>
<keyword evidence="9" id="KW-1185">Reference proteome</keyword>
<dbReference type="InterPro" id="IPR004799">
    <property type="entry name" value="Periplasmic_diS_OxRdtase_DsbE"/>
</dbReference>
<feature type="domain" description="Thioredoxin" evidence="7">
    <location>
        <begin position="40"/>
        <end position="182"/>
    </location>
</feature>
<keyword evidence="5" id="KW-0676">Redox-active center</keyword>
<keyword evidence="4" id="KW-1015">Disulfide bond</keyword>
<gene>
    <name evidence="8" type="ORF">EV663_10376</name>
</gene>
<dbReference type="Pfam" id="PF08534">
    <property type="entry name" value="Redoxin"/>
    <property type="match status" value="1"/>
</dbReference>
<evidence type="ECO:0000256" key="2">
    <source>
        <dbReference type="ARBA" id="ARBA00007758"/>
    </source>
</evidence>
<dbReference type="NCBIfam" id="TIGR00385">
    <property type="entry name" value="dsbE"/>
    <property type="match status" value="1"/>
</dbReference>
<dbReference type="AlphaFoldDB" id="A0A4R2RPX8"/>
<comment type="caution">
    <text evidence="8">The sequence shown here is derived from an EMBL/GenBank/DDBJ whole genome shotgun (WGS) entry which is preliminary data.</text>
</comment>
<evidence type="ECO:0000313" key="9">
    <source>
        <dbReference type="Proteomes" id="UP000295050"/>
    </source>
</evidence>
<dbReference type="InterPro" id="IPR013766">
    <property type="entry name" value="Thioredoxin_domain"/>
</dbReference>
<dbReference type="InterPro" id="IPR017937">
    <property type="entry name" value="Thioredoxin_CS"/>
</dbReference>
<evidence type="ECO:0000256" key="3">
    <source>
        <dbReference type="ARBA" id="ARBA00022748"/>
    </source>
</evidence>
<keyword evidence="6" id="KW-1133">Transmembrane helix</keyword>
<organism evidence="8 9">
    <name type="scientific">Rhodovulum bhavnagarense</name>
    <dbReference type="NCBI Taxonomy" id="992286"/>
    <lineage>
        <taxon>Bacteria</taxon>
        <taxon>Pseudomonadati</taxon>
        <taxon>Pseudomonadota</taxon>
        <taxon>Alphaproteobacteria</taxon>
        <taxon>Rhodobacterales</taxon>
        <taxon>Paracoccaceae</taxon>
        <taxon>Rhodovulum</taxon>
    </lineage>
</organism>
<dbReference type="GO" id="GO:0015036">
    <property type="term" value="F:disulfide oxidoreductase activity"/>
    <property type="evidence" value="ECO:0007669"/>
    <property type="project" value="InterPro"/>
</dbReference>
<keyword evidence="6" id="KW-0812">Transmembrane</keyword>
<dbReference type="RefSeq" id="WP_243697877.1">
    <property type="nucleotide sequence ID" value="NZ_SLXU01000003.1"/>
</dbReference>
<dbReference type="GO" id="GO:0017004">
    <property type="term" value="P:cytochrome complex assembly"/>
    <property type="evidence" value="ECO:0007669"/>
    <property type="project" value="UniProtKB-KW"/>
</dbReference>
<name>A0A4R2RPX8_9RHOB</name>
<comment type="subcellular location">
    <subcellularLocation>
        <location evidence="1">Cell envelope</location>
    </subcellularLocation>
</comment>
<keyword evidence="3" id="KW-0201">Cytochrome c-type biogenesis</keyword>
<feature type="transmembrane region" description="Helical" evidence="6">
    <location>
        <begin position="12"/>
        <end position="29"/>
    </location>
</feature>
<dbReference type="PROSITE" id="PS00194">
    <property type="entry name" value="THIOREDOXIN_1"/>
    <property type="match status" value="1"/>
</dbReference>
<sequence>MTDKKKISPLMFLPPLIFAGLAVLFYIGVTRDDPNALPSTLIGREAPAMQLEPIGEMTLLKDAVLREPGVKLVNFWGTWCVACRQEHPQLLHMANELGLDIHGVNYDDTQARALAYLEREGNPFSTLGEDISGRTKIDWGVYGAPETFVVDGKGVIHLRYAGPITDKVLNDVILPAIQAASR</sequence>
<evidence type="ECO:0000256" key="5">
    <source>
        <dbReference type="ARBA" id="ARBA00023284"/>
    </source>
</evidence>
<reference evidence="8 9" key="1">
    <citation type="submission" date="2019-03" db="EMBL/GenBank/DDBJ databases">
        <title>Genomic Encyclopedia of Type Strains, Phase IV (KMG-IV): sequencing the most valuable type-strain genomes for metagenomic binning, comparative biology and taxonomic classification.</title>
        <authorList>
            <person name="Goeker M."/>
        </authorList>
    </citation>
    <scope>NUCLEOTIDE SEQUENCE [LARGE SCALE GENOMIC DNA]</scope>
    <source>
        <strain evidence="8 9">DSM 24766</strain>
    </source>
</reference>
<protein>
    <submittedName>
        <fullName evidence="8">Cytochrome c biogenesis protein CcmG/thiol:disulfide interchange protein DsbE</fullName>
    </submittedName>
</protein>
<dbReference type="InterPro" id="IPR050553">
    <property type="entry name" value="Thioredoxin_ResA/DsbE_sf"/>
</dbReference>
<evidence type="ECO:0000256" key="6">
    <source>
        <dbReference type="SAM" id="Phobius"/>
    </source>
</evidence>
<comment type="similarity">
    <text evidence="2">Belongs to the thioredoxin family. DsbE subfamily.</text>
</comment>
<dbReference type="SUPFAM" id="SSF52833">
    <property type="entry name" value="Thioredoxin-like"/>
    <property type="match status" value="1"/>
</dbReference>